<dbReference type="SMART" id="SM00858">
    <property type="entry name" value="SAF"/>
    <property type="match status" value="1"/>
</dbReference>
<name>A0A485M5N0_9ZZZZ</name>
<dbReference type="CDD" id="cd11613">
    <property type="entry name" value="SAF_AH_GD"/>
    <property type="match status" value="1"/>
</dbReference>
<accession>A0A485M5N0</accession>
<gene>
    <name evidence="3" type="primary">uxaA</name>
    <name evidence="3" type="ORF">SCFA_680006</name>
</gene>
<dbReference type="GO" id="GO:0008789">
    <property type="term" value="F:altronate dehydratase activity"/>
    <property type="evidence" value="ECO:0007669"/>
    <property type="project" value="UniProtKB-EC"/>
</dbReference>
<dbReference type="EC" id="4.2.1.7" evidence="3"/>
<reference evidence="3" key="1">
    <citation type="submission" date="2019-03" db="EMBL/GenBank/DDBJ databases">
        <authorList>
            <person name="Hao L."/>
        </authorList>
    </citation>
    <scope>NUCLEOTIDE SEQUENCE</scope>
</reference>
<proteinExistence type="predicted"/>
<protein>
    <submittedName>
        <fullName evidence="3">Altronate dehydratase</fullName>
        <ecNumber evidence="3">4.2.1.7</ecNumber>
    </submittedName>
</protein>
<evidence type="ECO:0000259" key="2">
    <source>
        <dbReference type="SMART" id="SM00858"/>
    </source>
</evidence>
<evidence type="ECO:0000256" key="1">
    <source>
        <dbReference type="ARBA" id="ARBA00023239"/>
    </source>
</evidence>
<dbReference type="InterPro" id="IPR052172">
    <property type="entry name" value="UxaA_altronate/galactarate_dh"/>
</dbReference>
<feature type="domain" description="SAF" evidence="2">
    <location>
        <begin position="12"/>
        <end position="84"/>
    </location>
</feature>
<dbReference type="InterPro" id="IPR044144">
    <property type="entry name" value="SAF_UxaA/GarD"/>
</dbReference>
<dbReference type="InterPro" id="IPR013974">
    <property type="entry name" value="SAF"/>
</dbReference>
<dbReference type="GO" id="GO:0019698">
    <property type="term" value="P:D-galacturonate catabolic process"/>
    <property type="evidence" value="ECO:0007669"/>
    <property type="project" value="TreeGrafter"/>
</dbReference>
<evidence type="ECO:0000313" key="3">
    <source>
        <dbReference type="EMBL" id="VFU17650.1"/>
    </source>
</evidence>
<sequence length="88" mass="9730">MKHDVLLINLQDNVGVALVDIPRGGKARISSGERVEAVDEIPYSHKMALEDIRAGEPVRKYGEEIGRALPDIPRGGWVHTHNLHTGEQ</sequence>
<organism evidence="3">
    <name type="scientific">anaerobic digester metagenome</name>
    <dbReference type="NCBI Taxonomy" id="1263854"/>
    <lineage>
        <taxon>unclassified sequences</taxon>
        <taxon>metagenomes</taxon>
        <taxon>ecological metagenomes</taxon>
    </lineage>
</organism>
<dbReference type="PANTHER" id="PTHR30536:SF5">
    <property type="entry name" value="ALTRONATE DEHYDRATASE"/>
    <property type="match status" value="1"/>
</dbReference>
<dbReference type="PANTHER" id="PTHR30536">
    <property type="entry name" value="ALTRONATE/GALACTARATE DEHYDRATASE"/>
    <property type="match status" value="1"/>
</dbReference>
<dbReference type="AlphaFoldDB" id="A0A485M5N0"/>
<dbReference type="Pfam" id="PF08666">
    <property type="entry name" value="SAF"/>
    <property type="match status" value="1"/>
</dbReference>
<dbReference type="Gene3D" id="2.30.130.110">
    <property type="match status" value="1"/>
</dbReference>
<keyword evidence="1 3" id="KW-0456">Lyase</keyword>
<dbReference type="EMBL" id="CAADRM010000134">
    <property type="protein sequence ID" value="VFU17650.1"/>
    <property type="molecule type" value="Genomic_DNA"/>
</dbReference>